<reference evidence="2" key="1">
    <citation type="submission" date="2023-01" db="EMBL/GenBank/DDBJ databases">
        <title>Genome assembly of the deep-sea coral Lophelia pertusa.</title>
        <authorList>
            <person name="Herrera S."/>
            <person name="Cordes E."/>
        </authorList>
    </citation>
    <scope>NUCLEOTIDE SEQUENCE</scope>
    <source>
        <strain evidence="2">USNM1676648</strain>
        <tissue evidence="2">Polyp</tissue>
    </source>
</reference>
<proteinExistence type="predicted"/>
<organism evidence="2 3">
    <name type="scientific">Desmophyllum pertusum</name>
    <dbReference type="NCBI Taxonomy" id="174260"/>
    <lineage>
        <taxon>Eukaryota</taxon>
        <taxon>Metazoa</taxon>
        <taxon>Cnidaria</taxon>
        <taxon>Anthozoa</taxon>
        <taxon>Hexacorallia</taxon>
        <taxon>Scleractinia</taxon>
        <taxon>Caryophylliina</taxon>
        <taxon>Caryophylliidae</taxon>
        <taxon>Desmophyllum</taxon>
    </lineage>
</organism>
<evidence type="ECO:0000313" key="2">
    <source>
        <dbReference type="EMBL" id="KAJ7331142.1"/>
    </source>
</evidence>
<feature type="region of interest" description="Disordered" evidence="1">
    <location>
        <begin position="54"/>
        <end position="76"/>
    </location>
</feature>
<dbReference type="Proteomes" id="UP001163046">
    <property type="component" value="Unassembled WGS sequence"/>
</dbReference>
<dbReference type="AlphaFoldDB" id="A0A9W9YCY3"/>
<protein>
    <submittedName>
        <fullName evidence="2">Uncharacterized protein</fullName>
    </submittedName>
</protein>
<dbReference type="EMBL" id="MU827790">
    <property type="protein sequence ID" value="KAJ7331142.1"/>
    <property type="molecule type" value="Genomic_DNA"/>
</dbReference>
<keyword evidence="3" id="KW-1185">Reference proteome</keyword>
<evidence type="ECO:0000313" key="3">
    <source>
        <dbReference type="Proteomes" id="UP001163046"/>
    </source>
</evidence>
<gene>
    <name evidence="2" type="ORF">OS493_020844</name>
</gene>
<name>A0A9W9YCY3_9CNID</name>
<dbReference type="OrthoDB" id="7555411at2759"/>
<accession>A0A9W9YCY3</accession>
<evidence type="ECO:0000256" key="1">
    <source>
        <dbReference type="SAM" id="MobiDB-lite"/>
    </source>
</evidence>
<sequence>MASKRETIHGVDSLEKSSLLKKQLGKLHAEERNILGDDNYIDVGWKTVLTSKPKKRKTNVNTGSPETDSGDAEDVSCQTADNIDFLPTEDSEKDDLIFQDDTQGNCEMKMVISDSTEFLEVEADLLDNLEWWNIVPHESSDSENDDDEDGICQHANSTPLLISNDLGDVIDETDLLEELRSLSKFQEVAAESENSKSSDDRLFHNSQLSVKESVILLLGFVTRHQLSGVAIEDILSYINLVCPKENNLPKDSKELFCFFEKHSQKIVKHFYCPNKKCQAYVGYGKLDAKQTCGICGCSLKEETMFLEIPVQEQLMSVLSGMELYFS</sequence>
<comment type="caution">
    <text evidence="2">The sequence shown here is derived from an EMBL/GenBank/DDBJ whole genome shotgun (WGS) entry which is preliminary data.</text>
</comment>